<dbReference type="Proteomes" id="UP000325607">
    <property type="component" value="Unassembled WGS sequence"/>
</dbReference>
<organism evidence="2 3">
    <name type="scientific">Pseudomonas fluorescens</name>
    <dbReference type="NCBI Taxonomy" id="294"/>
    <lineage>
        <taxon>Bacteria</taxon>
        <taxon>Pseudomonadati</taxon>
        <taxon>Pseudomonadota</taxon>
        <taxon>Gammaproteobacteria</taxon>
        <taxon>Pseudomonadales</taxon>
        <taxon>Pseudomonadaceae</taxon>
        <taxon>Pseudomonas</taxon>
    </lineage>
</organism>
<dbReference type="AlphaFoldDB" id="A0A5E6RA72"/>
<name>A0A5E6RA72_PSEFL</name>
<evidence type="ECO:0000259" key="1">
    <source>
        <dbReference type="Pfam" id="PF01370"/>
    </source>
</evidence>
<dbReference type="InterPro" id="IPR036291">
    <property type="entry name" value="NAD(P)-bd_dom_sf"/>
</dbReference>
<proteinExistence type="predicted"/>
<dbReference type="InterPro" id="IPR001509">
    <property type="entry name" value="Epimerase_deHydtase"/>
</dbReference>
<evidence type="ECO:0000313" key="3">
    <source>
        <dbReference type="Proteomes" id="UP000325607"/>
    </source>
</evidence>
<dbReference type="Pfam" id="PF01370">
    <property type="entry name" value="Epimerase"/>
    <property type="match status" value="1"/>
</dbReference>
<dbReference type="SUPFAM" id="SSF51735">
    <property type="entry name" value="NAD(P)-binding Rossmann-fold domains"/>
    <property type="match status" value="1"/>
</dbReference>
<evidence type="ECO:0000313" key="2">
    <source>
        <dbReference type="EMBL" id="VVM65694.1"/>
    </source>
</evidence>
<accession>A0A5E6RA72</accession>
<protein>
    <recommendedName>
        <fullName evidence="1">NAD-dependent epimerase/dehydratase domain-containing protein</fullName>
    </recommendedName>
</protein>
<dbReference type="Gene3D" id="3.40.50.720">
    <property type="entry name" value="NAD(P)-binding Rossmann-like Domain"/>
    <property type="match status" value="1"/>
</dbReference>
<feature type="domain" description="NAD-dependent epimerase/dehydratase" evidence="1">
    <location>
        <begin position="6"/>
        <end position="66"/>
    </location>
</feature>
<reference evidence="2 3" key="1">
    <citation type="submission" date="2019-09" db="EMBL/GenBank/DDBJ databases">
        <authorList>
            <person name="Chandra G."/>
            <person name="Truman W A."/>
        </authorList>
    </citation>
    <scope>NUCLEOTIDE SEQUENCE [LARGE SCALE GENOMIC DNA]</scope>
    <source>
        <strain evidence="2">PS645</strain>
    </source>
</reference>
<dbReference type="EMBL" id="CABVGX010000008">
    <property type="protein sequence ID" value="VVM65694.1"/>
    <property type="molecule type" value="Genomic_DNA"/>
</dbReference>
<sequence length="105" mass="11566">MMSDAVVVLGGAGLVGSLISRILMQYGYDVRVVDRRSTEHERGFNQIDVMCPFSNTEQIFKGAVAVVFALPESVAIHAIPWVVSSVSKNVVFIPPALFRSRFTKH</sequence>
<gene>
    <name evidence="2" type="ORF">PS645_01506</name>
</gene>